<dbReference type="OrthoDB" id="273345at2759"/>
<protein>
    <submittedName>
        <fullName evidence="3">25S rRNA (Uridine-N(3))-methyltransferase</fullName>
    </submittedName>
</protein>
<accession>A0A2T0FFR5</accession>
<dbReference type="GO" id="GO:0070042">
    <property type="term" value="F:rRNA (uridine-N3-)-methyltransferase activity"/>
    <property type="evidence" value="ECO:0007669"/>
    <property type="project" value="InterPro"/>
</dbReference>
<keyword evidence="3" id="KW-0489">Methyltransferase</keyword>
<proteinExistence type="predicted"/>
<dbReference type="RefSeq" id="XP_024663766.1">
    <property type="nucleotide sequence ID" value="XM_024807998.1"/>
</dbReference>
<evidence type="ECO:0000259" key="2">
    <source>
        <dbReference type="Pfam" id="PF10354"/>
    </source>
</evidence>
<evidence type="ECO:0000256" key="1">
    <source>
        <dbReference type="SAM" id="MobiDB-lite"/>
    </source>
</evidence>
<gene>
    <name evidence="3" type="ORF">B9G98_01440</name>
</gene>
<feature type="domain" description="25S rRNA (uridine-N(3))-methyltransferase BMT5-like" evidence="2">
    <location>
        <begin position="68"/>
        <end position="186"/>
    </location>
</feature>
<comment type="caution">
    <text evidence="3">The sequence shown here is derived from an EMBL/GenBank/DDBJ whole genome shotgun (WGS) entry which is preliminary data.</text>
</comment>
<dbReference type="AlphaFoldDB" id="A0A2T0FFR5"/>
<feature type="region of interest" description="Disordered" evidence="1">
    <location>
        <begin position="30"/>
        <end position="50"/>
    </location>
</feature>
<name>A0A2T0FFR5_9ASCO</name>
<dbReference type="STRING" id="45607.A0A2T0FFR5"/>
<keyword evidence="3" id="KW-0808">Transferase</keyword>
<organism evidence="3 4">
    <name type="scientific">Wickerhamiella sorbophila</name>
    <dbReference type="NCBI Taxonomy" id="45607"/>
    <lineage>
        <taxon>Eukaryota</taxon>
        <taxon>Fungi</taxon>
        <taxon>Dikarya</taxon>
        <taxon>Ascomycota</taxon>
        <taxon>Saccharomycotina</taxon>
        <taxon>Dipodascomycetes</taxon>
        <taxon>Dipodascales</taxon>
        <taxon>Trichomonascaceae</taxon>
        <taxon>Wickerhamiella</taxon>
    </lineage>
</organism>
<dbReference type="Pfam" id="PF10354">
    <property type="entry name" value="BMT5-like"/>
    <property type="match status" value="1"/>
</dbReference>
<evidence type="ECO:0000313" key="3">
    <source>
        <dbReference type="EMBL" id="PRT53820.1"/>
    </source>
</evidence>
<dbReference type="GeneID" id="36515189"/>
<sequence length="198" mass="21742">MARKSKLKALLQNYTTKVKANELLAEKEARRNQLASGKKPSQKLGKHAPESALSPTWIPFADRDNVVLIGEGDFSFAVSCLDENYVNSLCATSLDSRAQVEEKYDDGKTHLDFLSGDERASVLHDVDGTCLTASKSLAKYLSTPLPENGRFVFVFNFPHLGNSVADQDRNIRQHQQLLADFFAQVRLIAPNAACAAGS</sequence>
<dbReference type="EMBL" id="NDIQ01000001">
    <property type="protein sequence ID" value="PRT53820.1"/>
    <property type="molecule type" value="Genomic_DNA"/>
</dbReference>
<dbReference type="GO" id="GO:0070475">
    <property type="term" value="P:rRNA base methylation"/>
    <property type="evidence" value="ECO:0007669"/>
    <property type="project" value="InterPro"/>
</dbReference>
<reference evidence="3 4" key="1">
    <citation type="submission" date="2017-04" db="EMBL/GenBank/DDBJ databases">
        <title>Genome sequencing of [Candida] sorbophila.</title>
        <authorList>
            <person name="Ahn J.O."/>
        </authorList>
    </citation>
    <scope>NUCLEOTIDE SEQUENCE [LARGE SCALE GENOMIC DNA]</scope>
    <source>
        <strain evidence="3 4">DS02</strain>
    </source>
</reference>
<keyword evidence="4" id="KW-1185">Reference proteome</keyword>
<evidence type="ECO:0000313" key="4">
    <source>
        <dbReference type="Proteomes" id="UP000238350"/>
    </source>
</evidence>
<dbReference type="InterPro" id="IPR019446">
    <property type="entry name" value="BMT5-like"/>
</dbReference>
<dbReference type="Proteomes" id="UP000238350">
    <property type="component" value="Unassembled WGS sequence"/>
</dbReference>